<sequence length="338" mass="37994">MSLRAQVISTELENGTSVMTQDTIIYRFPKENITSKSIFIVQPTERCIVVIQGQIAADLPPGTHNIQSPANPLSAFLSKFRYSSLPYDTVVYFVSMTRHEVRVAGISQTDDLVPLEYEVAVYFRVQNPSLLVTNVQFGSQYFKDADLAGYINPIIDQEVSQVLNNVKLVDVYKKFSDISTAVTAGLKTFLSEIGIDLISVRVTKLIPQDPELRRILQLRDLGIEINDKTRGKPRLLRRGKVFNLSLKLLIKCGEAHKGGHTEDMCPRTELHIPESPRAKSRGQLLVRDRGNGLKTQPVVYRWTNGAGWVLYAPTSYEVVRMKVVNHKPMNRPKGTLAL</sequence>
<evidence type="ECO:0000313" key="2">
    <source>
        <dbReference type="EMBL" id="BAB66856.1"/>
    </source>
</evidence>
<dbReference type="EMBL" id="BA000023">
    <property type="protein sequence ID" value="BAB66856.1"/>
    <property type="molecule type" value="Genomic_DNA"/>
</dbReference>
<dbReference type="PANTHER" id="PTHR37826:SF2">
    <property type="entry name" value="ZINC-RIBBON DOMAIN-CONTAINING PROTEIN"/>
    <property type="match status" value="1"/>
</dbReference>
<dbReference type="eggNOG" id="arCOG00680">
    <property type="taxonomic scope" value="Archaea"/>
</dbReference>
<protein>
    <recommendedName>
        <fullName evidence="1">Band 7 domain-containing protein</fullName>
    </recommendedName>
</protein>
<dbReference type="PANTHER" id="PTHR37826">
    <property type="entry name" value="FLOTILLIN BAND_7_5 DOMAIN PROTEIN"/>
    <property type="match status" value="1"/>
</dbReference>
<dbReference type="GeneID" id="1459821"/>
<dbReference type="InterPro" id="IPR001107">
    <property type="entry name" value="Band_7"/>
</dbReference>
<dbReference type="Gene3D" id="3.30.479.30">
    <property type="entry name" value="Band 7 domain"/>
    <property type="match status" value="1"/>
</dbReference>
<dbReference type="Proteomes" id="UP000001015">
    <property type="component" value="Chromosome"/>
</dbReference>
<dbReference type="RefSeq" id="WP_010979833.1">
    <property type="nucleotide sequence ID" value="NC_003106.2"/>
</dbReference>
<keyword evidence="3" id="KW-1185">Reference proteome</keyword>
<dbReference type="SUPFAM" id="SSF117892">
    <property type="entry name" value="Band 7/SPFH domain"/>
    <property type="match status" value="1"/>
</dbReference>
<feature type="domain" description="Band 7" evidence="1">
    <location>
        <begin position="39"/>
        <end position="217"/>
    </location>
</feature>
<evidence type="ECO:0000313" key="3">
    <source>
        <dbReference type="Proteomes" id="UP000001015"/>
    </source>
</evidence>
<proteinExistence type="predicted"/>
<name>Q96ZR8_SULTO</name>
<dbReference type="Pfam" id="PF01145">
    <property type="entry name" value="Band_7"/>
    <property type="match status" value="1"/>
</dbReference>
<dbReference type="STRING" id="273063.STK_17660"/>
<dbReference type="KEGG" id="sto:STK_17660"/>
<organism evidence="2 3">
    <name type="scientific">Sulfurisphaera tokodaii (strain DSM 16993 / JCM 10545 / NBRC 100140 / 7)</name>
    <name type="common">Sulfolobus tokodaii</name>
    <dbReference type="NCBI Taxonomy" id="273063"/>
    <lineage>
        <taxon>Archaea</taxon>
        <taxon>Thermoproteota</taxon>
        <taxon>Thermoprotei</taxon>
        <taxon>Sulfolobales</taxon>
        <taxon>Sulfolobaceae</taxon>
        <taxon>Sulfurisphaera</taxon>
    </lineage>
</organism>
<accession>Q96ZR8</accession>
<evidence type="ECO:0000259" key="1">
    <source>
        <dbReference type="Pfam" id="PF01145"/>
    </source>
</evidence>
<dbReference type="AlphaFoldDB" id="Q96ZR8"/>
<gene>
    <name evidence="2" type="primary">ST1766</name>
    <name evidence="2" type="ordered locus">STK_17660</name>
</gene>
<dbReference type="InterPro" id="IPR036013">
    <property type="entry name" value="Band_7/SPFH_dom_sf"/>
</dbReference>
<dbReference type="PATRIC" id="fig|273063.9.peg.2020"/>
<reference evidence="3" key="1">
    <citation type="journal article" date="2001" name="DNA Res.">
        <title>Complete genome sequence of an aerobic thermoacidophilic Crenarchaeon, Sulfolobus tokodaii strain7.</title>
        <authorList>
            <person name="Kawarabayasi Y."/>
            <person name="Hino Y."/>
            <person name="Horikawa H."/>
            <person name="Jin-no K."/>
            <person name="Takahashi M."/>
            <person name="Sekine M."/>
            <person name="Baba S."/>
            <person name="Ankai A."/>
            <person name="Kosugi H."/>
            <person name="Hosoyama A."/>
            <person name="Fukui S."/>
            <person name="Nagai Y."/>
            <person name="Nishijima K."/>
            <person name="Otsuka R."/>
            <person name="Nakazawa H."/>
            <person name="Takamiya M."/>
            <person name="Kato Y."/>
            <person name="Yoshizawa T."/>
            <person name="Tanaka T."/>
            <person name="Kudoh Y."/>
            <person name="Yamazaki J."/>
            <person name="Kushida N."/>
            <person name="Oguchi A."/>
            <person name="Aoki K."/>
            <person name="Masuda S."/>
            <person name="Yanagii M."/>
            <person name="Nishimura M."/>
            <person name="Yamagishi A."/>
            <person name="Oshima T."/>
            <person name="Kikuchi H."/>
        </authorList>
    </citation>
    <scope>NUCLEOTIDE SEQUENCE [LARGE SCALE GENOMIC DNA]</scope>
    <source>
        <strain evidence="3">DSM 16993 / JCM 10545 / NBRC 100140 / 7</strain>
    </source>
</reference>
<dbReference type="eggNOG" id="arCOG01918">
    <property type="taxonomic scope" value="Archaea"/>
</dbReference>